<dbReference type="Gramene" id="XM_028383274.1">
    <property type="protein sequence ID" value="XP_028239075.1"/>
    <property type="gene ID" value="LOC114418104"/>
</dbReference>
<evidence type="ECO:0000313" key="2">
    <source>
        <dbReference type="EMBL" id="RZC01115.1"/>
    </source>
</evidence>
<proteinExistence type="predicted"/>
<gene>
    <name evidence="2" type="ORF">D0Y65_016740</name>
</gene>
<dbReference type="Proteomes" id="UP000289340">
    <property type="component" value="Chromosome 7"/>
</dbReference>
<evidence type="ECO:0000256" key="1">
    <source>
        <dbReference type="SAM" id="Phobius"/>
    </source>
</evidence>
<organism evidence="2 3">
    <name type="scientific">Glycine soja</name>
    <name type="common">Wild soybean</name>
    <dbReference type="NCBI Taxonomy" id="3848"/>
    <lineage>
        <taxon>Eukaryota</taxon>
        <taxon>Viridiplantae</taxon>
        <taxon>Streptophyta</taxon>
        <taxon>Embryophyta</taxon>
        <taxon>Tracheophyta</taxon>
        <taxon>Spermatophyta</taxon>
        <taxon>Magnoliopsida</taxon>
        <taxon>eudicotyledons</taxon>
        <taxon>Gunneridae</taxon>
        <taxon>Pentapetalae</taxon>
        <taxon>rosids</taxon>
        <taxon>fabids</taxon>
        <taxon>Fabales</taxon>
        <taxon>Fabaceae</taxon>
        <taxon>Papilionoideae</taxon>
        <taxon>50 kb inversion clade</taxon>
        <taxon>NPAAA clade</taxon>
        <taxon>indigoferoid/millettioid clade</taxon>
        <taxon>Phaseoleae</taxon>
        <taxon>Glycine</taxon>
        <taxon>Glycine subgen. Soja</taxon>
    </lineage>
</organism>
<comment type="caution">
    <text evidence="2">The sequence shown here is derived from an EMBL/GenBank/DDBJ whole genome shotgun (WGS) entry which is preliminary data.</text>
</comment>
<reference evidence="2 3" key="1">
    <citation type="submission" date="2018-09" db="EMBL/GenBank/DDBJ databases">
        <title>A high-quality reference genome of wild soybean provides a powerful tool to mine soybean genomes.</title>
        <authorList>
            <person name="Xie M."/>
            <person name="Chung C.Y.L."/>
            <person name="Li M.-W."/>
            <person name="Wong F.-L."/>
            <person name="Chan T.-F."/>
            <person name="Lam H.-M."/>
        </authorList>
    </citation>
    <scope>NUCLEOTIDE SEQUENCE [LARGE SCALE GENOMIC DNA]</scope>
    <source>
        <strain evidence="3">cv. W05</strain>
        <tissue evidence="2">Hypocotyl of etiolated seedlings</tissue>
    </source>
</reference>
<keyword evidence="1" id="KW-1133">Transmembrane helix</keyword>
<keyword evidence="3" id="KW-1185">Reference proteome</keyword>
<dbReference type="PANTHER" id="PTHR37706:SF2">
    <property type="entry name" value="TRANSMEMBRANE PROTEIN"/>
    <property type="match status" value="1"/>
</dbReference>
<name>A0A445JRH2_GLYSO</name>
<dbReference type="PANTHER" id="PTHR37706">
    <property type="entry name" value="TRANSMEMBRANE PROTEIN"/>
    <property type="match status" value="1"/>
</dbReference>
<keyword evidence="1" id="KW-0472">Membrane</keyword>
<feature type="transmembrane region" description="Helical" evidence="1">
    <location>
        <begin position="93"/>
        <end position="110"/>
    </location>
</feature>
<dbReference type="EMBL" id="QZWG01000007">
    <property type="protein sequence ID" value="RZC01115.1"/>
    <property type="molecule type" value="Genomic_DNA"/>
</dbReference>
<dbReference type="AlphaFoldDB" id="A0A445JRH2"/>
<evidence type="ECO:0000313" key="3">
    <source>
        <dbReference type="Proteomes" id="UP000289340"/>
    </source>
</evidence>
<keyword evidence="1" id="KW-0812">Transmembrane</keyword>
<protein>
    <submittedName>
        <fullName evidence="2">Uncharacterized protein</fullName>
    </submittedName>
</protein>
<sequence>MKCLEMALVSVTTANSSKFILLRTLSRSHAFSFALHRQFQLLSSSSAVLRRLPRFLAASPGSPLPPSENDSSRHLEGADVATSLAKIQDRIQIFFAVLFWISLFFWASAWDGRNRPNKGSRFRR</sequence>
<accession>A0A445JRH2</accession>